<dbReference type="SUPFAM" id="SSF54975">
    <property type="entry name" value="Acylphosphatase/BLUF domain-like"/>
    <property type="match status" value="1"/>
</dbReference>
<dbReference type="AlphaFoldDB" id="A0A0A0DJI1"/>
<gene>
    <name evidence="8" type="ORF">SSIN_0177</name>
</gene>
<dbReference type="PANTHER" id="PTHR47268">
    <property type="entry name" value="ACYLPHOSPHATASE"/>
    <property type="match status" value="1"/>
</dbReference>
<dbReference type="PATRIC" id="fig|176090.4.peg.177"/>
<dbReference type="EC" id="3.6.1.7" evidence="2 5"/>
<evidence type="ECO:0000256" key="1">
    <source>
        <dbReference type="ARBA" id="ARBA00005614"/>
    </source>
</evidence>
<evidence type="ECO:0000256" key="2">
    <source>
        <dbReference type="ARBA" id="ARBA00012150"/>
    </source>
</evidence>
<dbReference type="GO" id="GO:0003998">
    <property type="term" value="F:acylphosphatase activity"/>
    <property type="evidence" value="ECO:0007669"/>
    <property type="project" value="UniProtKB-EC"/>
</dbReference>
<comment type="catalytic activity">
    <reaction evidence="4 5">
        <text>an acyl phosphate + H2O = a carboxylate + phosphate + H(+)</text>
        <dbReference type="Rhea" id="RHEA:14965"/>
        <dbReference type="ChEBI" id="CHEBI:15377"/>
        <dbReference type="ChEBI" id="CHEBI:15378"/>
        <dbReference type="ChEBI" id="CHEBI:29067"/>
        <dbReference type="ChEBI" id="CHEBI:43474"/>
        <dbReference type="ChEBI" id="CHEBI:59918"/>
        <dbReference type="EC" id="3.6.1.7"/>
    </reaction>
</comment>
<evidence type="ECO:0000256" key="5">
    <source>
        <dbReference type="PROSITE-ProRule" id="PRU00520"/>
    </source>
</evidence>
<dbReference type="InterPro" id="IPR036046">
    <property type="entry name" value="Acylphosphatase-like_dom_sf"/>
</dbReference>
<dbReference type="PANTHER" id="PTHR47268:SF4">
    <property type="entry name" value="ACYLPHOSPHATASE"/>
    <property type="match status" value="1"/>
</dbReference>
<evidence type="ECO:0000256" key="4">
    <source>
        <dbReference type="ARBA" id="ARBA00047645"/>
    </source>
</evidence>
<dbReference type="PROSITE" id="PS51160">
    <property type="entry name" value="ACYLPHOSPHATASE_3"/>
    <property type="match status" value="1"/>
</dbReference>
<accession>A0A0A0DJI1</accession>
<dbReference type="NCBIfam" id="NF011008">
    <property type="entry name" value="PRK14434.1"/>
    <property type="match status" value="1"/>
</dbReference>
<evidence type="ECO:0000259" key="7">
    <source>
        <dbReference type="PROSITE" id="PS51160"/>
    </source>
</evidence>
<evidence type="ECO:0000313" key="8">
    <source>
        <dbReference type="EMBL" id="KGM38023.1"/>
    </source>
</evidence>
<comment type="caution">
    <text evidence="8">The sequence shown here is derived from an EMBL/GenBank/DDBJ whole genome shotgun (WGS) entry which is preliminary data.</text>
</comment>
<dbReference type="Pfam" id="PF00708">
    <property type="entry name" value="Acylphosphatase"/>
    <property type="match status" value="1"/>
</dbReference>
<reference evidence="8 9" key="1">
    <citation type="submission" date="2014-06" db="EMBL/GenBank/DDBJ databases">
        <authorList>
            <person name="Teng J.L."/>
            <person name="Huang Y."/>
            <person name="Tse H."/>
            <person name="Lau S.K."/>
            <person name="Woo P.C."/>
        </authorList>
    </citation>
    <scope>NUCLEOTIDE SEQUENCE [LARGE SCALE GENOMIC DNA]</scope>
    <source>
        <strain evidence="8 9">HKU4</strain>
    </source>
</reference>
<organism evidence="8 9">
    <name type="scientific">Streptococcus sinensis</name>
    <dbReference type="NCBI Taxonomy" id="176090"/>
    <lineage>
        <taxon>Bacteria</taxon>
        <taxon>Bacillati</taxon>
        <taxon>Bacillota</taxon>
        <taxon>Bacilli</taxon>
        <taxon>Lactobacillales</taxon>
        <taxon>Streptococcaceae</taxon>
        <taxon>Streptococcus</taxon>
    </lineage>
</organism>
<proteinExistence type="inferred from homology"/>
<protein>
    <recommendedName>
        <fullName evidence="3 5">acylphosphatase</fullName>
        <ecNumber evidence="2 5">3.6.1.7</ecNumber>
    </recommendedName>
</protein>
<comment type="similarity">
    <text evidence="1 6">Belongs to the acylphosphatase family.</text>
</comment>
<feature type="active site" evidence="5">
    <location>
        <position position="37"/>
    </location>
</feature>
<feature type="active site" evidence="5">
    <location>
        <position position="18"/>
    </location>
</feature>
<feature type="domain" description="Acylphosphatase-like" evidence="7">
    <location>
        <begin position="3"/>
        <end position="92"/>
    </location>
</feature>
<dbReference type="eggNOG" id="COG1254">
    <property type="taxonomic scope" value="Bacteria"/>
</dbReference>
<dbReference type="Proteomes" id="UP000030019">
    <property type="component" value="Unassembled WGS sequence"/>
</dbReference>
<dbReference type="InterPro" id="IPR001792">
    <property type="entry name" value="Acylphosphatase-like_dom"/>
</dbReference>
<name>A0A0A0DJI1_9STRE</name>
<dbReference type="STRING" id="176090.SSIN_0177"/>
<dbReference type="Gene3D" id="3.30.70.100">
    <property type="match status" value="1"/>
</dbReference>
<keyword evidence="9" id="KW-1185">Reference proteome</keyword>
<evidence type="ECO:0000313" key="9">
    <source>
        <dbReference type="Proteomes" id="UP000030019"/>
    </source>
</evidence>
<dbReference type="InterPro" id="IPR020456">
    <property type="entry name" value="Acylphosphatase"/>
</dbReference>
<dbReference type="RefSeq" id="WP_037614650.1">
    <property type="nucleotide sequence ID" value="NZ_JAJBHU010000002.1"/>
</dbReference>
<evidence type="ECO:0000256" key="6">
    <source>
        <dbReference type="RuleBase" id="RU004168"/>
    </source>
</evidence>
<evidence type="ECO:0000256" key="3">
    <source>
        <dbReference type="ARBA" id="ARBA00015991"/>
    </source>
</evidence>
<dbReference type="EMBL" id="JPEN01000019">
    <property type="protein sequence ID" value="KGM38023.1"/>
    <property type="molecule type" value="Genomic_DNA"/>
</dbReference>
<sequence>MQKVRMIAQGRVQGVGFRWGVYSLALEIGGITGRVWNNDDGTVEILAQAETSALMAKFIQEIRKGPTPFSKVSYLDVTMANFDSYTDFKIAN</sequence>
<keyword evidence="5" id="KW-0378">Hydrolase</keyword>